<feature type="compositionally biased region" description="Polar residues" evidence="1">
    <location>
        <begin position="78"/>
        <end position="89"/>
    </location>
</feature>
<reference evidence="3 4" key="1">
    <citation type="submission" date="2016-03" db="EMBL/GenBank/DDBJ databases">
        <title>Whole genome sequencing of Grifola frondosa 9006-11.</title>
        <authorList>
            <person name="Min B."/>
            <person name="Park H."/>
            <person name="Kim J.-G."/>
            <person name="Cho H."/>
            <person name="Oh Y.-L."/>
            <person name="Kong W.-S."/>
            <person name="Choi I.-G."/>
        </authorList>
    </citation>
    <scope>NUCLEOTIDE SEQUENCE [LARGE SCALE GENOMIC DNA]</scope>
    <source>
        <strain evidence="3 4">9006-11</strain>
    </source>
</reference>
<name>A0A1C7M6X8_GRIFR</name>
<feature type="compositionally biased region" description="Low complexity" evidence="1">
    <location>
        <begin position="156"/>
        <end position="178"/>
    </location>
</feature>
<accession>A0A1C7M6X8</accession>
<comment type="caution">
    <text evidence="3">The sequence shown here is derived from an EMBL/GenBank/DDBJ whole genome shotgun (WGS) entry which is preliminary data.</text>
</comment>
<proteinExistence type="predicted"/>
<gene>
    <name evidence="3" type="ORF">A0H81_07600</name>
</gene>
<keyword evidence="4" id="KW-1185">Reference proteome</keyword>
<dbReference type="InterPro" id="IPR058155">
    <property type="entry name" value="Skg3/CAF120-like_PH"/>
</dbReference>
<dbReference type="Pfam" id="PF25381">
    <property type="entry name" value="PH_26"/>
    <property type="match status" value="1"/>
</dbReference>
<evidence type="ECO:0000256" key="1">
    <source>
        <dbReference type="SAM" id="MobiDB-lite"/>
    </source>
</evidence>
<protein>
    <recommendedName>
        <fullName evidence="2">Skg3/CAF120-like PH-like domain-containing protein</fullName>
    </recommendedName>
</protein>
<organism evidence="3 4">
    <name type="scientific">Grifola frondosa</name>
    <name type="common">Maitake</name>
    <name type="synonym">Polyporus frondosus</name>
    <dbReference type="NCBI Taxonomy" id="5627"/>
    <lineage>
        <taxon>Eukaryota</taxon>
        <taxon>Fungi</taxon>
        <taxon>Dikarya</taxon>
        <taxon>Basidiomycota</taxon>
        <taxon>Agaricomycotina</taxon>
        <taxon>Agaricomycetes</taxon>
        <taxon>Polyporales</taxon>
        <taxon>Grifolaceae</taxon>
        <taxon>Grifola</taxon>
    </lineage>
</organism>
<sequence>MLRWLIAIHDAFEIYGRPRLYSWDPRDRNSMMFAYPIGPHRDLLFLDREFAEILDPREDRTSAVRMRLQRILVDRMTSPGSEQPVSQVPGTRAPTLPPLPEITAPDNAGGRLSMQLPPFSFDSTPMDAGTSARRPLTPITERSVARETNYSLSVERAMSSSSVRQSAPSPVVEEPVSVLGQPMSSSPVSASPTDNVKARALFIPLFPKHLRSLLSHSPSYTSSSRKR</sequence>
<dbReference type="STRING" id="5627.A0A1C7M6X8"/>
<feature type="region of interest" description="Disordered" evidence="1">
    <location>
        <begin position="156"/>
        <end position="193"/>
    </location>
</feature>
<feature type="region of interest" description="Disordered" evidence="1">
    <location>
        <begin position="77"/>
        <end position="98"/>
    </location>
</feature>
<evidence type="ECO:0000259" key="2">
    <source>
        <dbReference type="Pfam" id="PF25381"/>
    </source>
</evidence>
<dbReference type="Proteomes" id="UP000092993">
    <property type="component" value="Unassembled WGS sequence"/>
</dbReference>
<evidence type="ECO:0000313" key="4">
    <source>
        <dbReference type="Proteomes" id="UP000092993"/>
    </source>
</evidence>
<evidence type="ECO:0000313" key="3">
    <source>
        <dbReference type="EMBL" id="OBZ72528.1"/>
    </source>
</evidence>
<dbReference type="AlphaFoldDB" id="A0A1C7M6X8"/>
<dbReference type="EMBL" id="LUGG01000009">
    <property type="protein sequence ID" value="OBZ72528.1"/>
    <property type="molecule type" value="Genomic_DNA"/>
</dbReference>
<dbReference type="OrthoDB" id="5563754at2759"/>
<feature type="compositionally biased region" description="Polar residues" evidence="1">
    <location>
        <begin position="182"/>
        <end position="193"/>
    </location>
</feature>
<feature type="domain" description="Skg3/CAF120-like PH-like" evidence="2">
    <location>
        <begin position="1"/>
        <end position="33"/>
    </location>
</feature>